<sequence length="133" mass="13990">MAKDFFDDFEAKKIVLSSSCMTRLNEMLQQLVTDGSSPEAGQAKYVELLQQLVAAQGATLEDAIRDNPGFIYLKAATNPQQFSELLAQTAAAAAVASKAAAAAAAAAAEGEEVAGTWEPPPADVHPETEEDYA</sequence>
<reference evidence="2 3" key="1">
    <citation type="submission" date="2016-10" db="EMBL/GenBank/DDBJ databases">
        <authorList>
            <person name="Cai Z."/>
        </authorList>
    </citation>
    <scope>NUCLEOTIDE SEQUENCE [LARGE SCALE GENOMIC DNA]</scope>
</reference>
<dbReference type="AlphaFoldDB" id="A0A383VL05"/>
<feature type="region of interest" description="Disordered" evidence="1">
    <location>
        <begin position="108"/>
        <end position="133"/>
    </location>
</feature>
<evidence type="ECO:0000313" key="2">
    <source>
        <dbReference type="EMBL" id="SZX66215.1"/>
    </source>
</evidence>
<protein>
    <submittedName>
        <fullName evidence="2">Uncharacterized protein</fullName>
    </submittedName>
</protein>
<organism evidence="2 3">
    <name type="scientific">Tetradesmus obliquus</name>
    <name type="common">Green alga</name>
    <name type="synonym">Acutodesmus obliquus</name>
    <dbReference type="NCBI Taxonomy" id="3088"/>
    <lineage>
        <taxon>Eukaryota</taxon>
        <taxon>Viridiplantae</taxon>
        <taxon>Chlorophyta</taxon>
        <taxon>core chlorophytes</taxon>
        <taxon>Chlorophyceae</taxon>
        <taxon>CS clade</taxon>
        <taxon>Sphaeropleales</taxon>
        <taxon>Scenedesmaceae</taxon>
        <taxon>Tetradesmus</taxon>
    </lineage>
</organism>
<keyword evidence="3" id="KW-1185">Reference proteome</keyword>
<evidence type="ECO:0000313" key="3">
    <source>
        <dbReference type="Proteomes" id="UP000256970"/>
    </source>
</evidence>
<accession>A0A383VL05</accession>
<dbReference type="Proteomes" id="UP000256970">
    <property type="component" value="Unassembled WGS sequence"/>
</dbReference>
<name>A0A383VL05_TETOB</name>
<proteinExistence type="predicted"/>
<evidence type="ECO:0000256" key="1">
    <source>
        <dbReference type="SAM" id="MobiDB-lite"/>
    </source>
</evidence>
<dbReference type="EMBL" id="FNXT01000690">
    <property type="protein sequence ID" value="SZX66215.1"/>
    <property type="molecule type" value="Genomic_DNA"/>
</dbReference>
<gene>
    <name evidence="2" type="ORF">BQ4739_LOCUS6653</name>
</gene>